<accession>E0IEB3</accession>
<keyword evidence="2" id="KW-1185">Reference proteome</keyword>
<gene>
    <name evidence="1" type="ORF">PaecuDRAFT_4004</name>
</gene>
<proteinExistence type="predicted"/>
<dbReference type="STRING" id="717606.PaecuDRAFT_4004"/>
<dbReference type="Proteomes" id="UP000005387">
    <property type="component" value="Unassembled WGS sequence"/>
</dbReference>
<reference evidence="1 2" key="1">
    <citation type="submission" date="2010-07" db="EMBL/GenBank/DDBJ databases">
        <title>The draft genome of Paenibacillus curdlanolyticus YK9.</title>
        <authorList>
            <consortium name="US DOE Joint Genome Institute (JGI-PGF)"/>
            <person name="Lucas S."/>
            <person name="Copeland A."/>
            <person name="Lapidus A."/>
            <person name="Cheng J.-F."/>
            <person name="Bruce D."/>
            <person name="Goodwin L."/>
            <person name="Pitluck S."/>
            <person name="Land M.L."/>
            <person name="Hauser L."/>
            <person name="Chang Y.-J."/>
            <person name="Jeffries C."/>
            <person name="Anderson I.J."/>
            <person name="Johnson E."/>
            <person name="Loganathan U."/>
            <person name="Mulhopadhyay B."/>
            <person name="Kyrpides N."/>
            <person name="Woyke T.J."/>
        </authorList>
    </citation>
    <scope>NUCLEOTIDE SEQUENCE [LARGE SCALE GENOMIC DNA]</scope>
    <source>
        <strain evidence="1 2">YK9</strain>
    </source>
</reference>
<organism evidence="1 2">
    <name type="scientific">Paenibacillus curdlanolyticus YK9</name>
    <dbReference type="NCBI Taxonomy" id="717606"/>
    <lineage>
        <taxon>Bacteria</taxon>
        <taxon>Bacillati</taxon>
        <taxon>Bacillota</taxon>
        <taxon>Bacilli</taxon>
        <taxon>Bacillales</taxon>
        <taxon>Paenibacillaceae</taxon>
        <taxon>Paenibacillus</taxon>
    </lineage>
</organism>
<protein>
    <submittedName>
        <fullName evidence="1">Uncharacterized protein</fullName>
    </submittedName>
</protein>
<evidence type="ECO:0000313" key="1">
    <source>
        <dbReference type="EMBL" id="EFM09001.1"/>
    </source>
</evidence>
<name>E0IEB3_9BACL</name>
<sequence>MNSVFEIKILHQYWLGDRESDLCSRLLQKYC</sequence>
<evidence type="ECO:0000313" key="2">
    <source>
        <dbReference type="Proteomes" id="UP000005387"/>
    </source>
</evidence>
<dbReference type="AlphaFoldDB" id="E0IEB3"/>
<dbReference type="EMBL" id="AEDD01000012">
    <property type="protein sequence ID" value="EFM09001.1"/>
    <property type="molecule type" value="Genomic_DNA"/>
</dbReference>